<dbReference type="Proteomes" id="UP000264719">
    <property type="component" value="Unassembled WGS sequence"/>
</dbReference>
<evidence type="ECO:0000313" key="2">
    <source>
        <dbReference type="EMBL" id="HAR50705.1"/>
    </source>
</evidence>
<evidence type="ECO:0000313" key="3">
    <source>
        <dbReference type="Proteomes" id="UP000264719"/>
    </source>
</evidence>
<organism evidence="2 3">
    <name type="scientific">Roseovarius nubinhibens</name>
    <dbReference type="NCBI Taxonomy" id="314263"/>
    <lineage>
        <taxon>Bacteria</taxon>
        <taxon>Pseudomonadati</taxon>
        <taxon>Pseudomonadota</taxon>
        <taxon>Alphaproteobacteria</taxon>
        <taxon>Rhodobacterales</taxon>
        <taxon>Roseobacteraceae</taxon>
        <taxon>Roseovarius</taxon>
    </lineage>
</organism>
<sequence length="89" mass="9949">MSVATLGIMKTEADRRFQKKRRWGYALPAVIVVYLAYIFFSFDMAGVLGRASADNARTLVADSYSYKTHVSRDNRNGAVEIAIEGERKG</sequence>
<dbReference type="AlphaFoldDB" id="A0A348W843"/>
<feature type="non-terminal residue" evidence="2">
    <location>
        <position position="89"/>
    </location>
</feature>
<evidence type="ECO:0000256" key="1">
    <source>
        <dbReference type="SAM" id="Phobius"/>
    </source>
</evidence>
<protein>
    <submittedName>
        <fullName evidence="2">Phosphonate ABC transporter, permease protein PhnE</fullName>
    </submittedName>
</protein>
<reference evidence="2 3" key="1">
    <citation type="journal article" date="2018" name="Nat. Biotechnol.">
        <title>A standardized bacterial taxonomy based on genome phylogeny substantially revises the tree of life.</title>
        <authorList>
            <person name="Parks D.H."/>
            <person name="Chuvochina M."/>
            <person name="Waite D.W."/>
            <person name="Rinke C."/>
            <person name="Skarshewski A."/>
            <person name="Chaumeil P.A."/>
            <person name="Hugenholtz P."/>
        </authorList>
    </citation>
    <scope>NUCLEOTIDE SEQUENCE [LARGE SCALE GENOMIC DNA]</scope>
    <source>
        <strain evidence="2">UBA9169</strain>
    </source>
</reference>
<accession>A0A348W843</accession>
<proteinExistence type="predicted"/>
<keyword evidence="1" id="KW-0812">Transmembrane</keyword>
<gene>
    <name evidence="2" type="ORF">DCS45_02360</name>
</gene>
<dbReference type="EMBL" id="DMVW01000028">
    <property type="protein sequence ID" value="HAR50705.1"/>
    <property type="molecule type" value="Genomic_DNA"/>
</dbReference>
<feature type="transmembrane region" description="Helical" evidence="1">
    <location>
        <begin position="23"/>
        <end position="42"/>
    </location>
</feature>
<keyword evidence="1" id="KW-0472">Membrane</keyword>
<name>A0A348W843_9RHOB</name>
<keyword evidence="1" id="KW-1133">Transmembrane helix</keyword>
<comment type="caution">
    <text evidence="2">The sequence shown here is derived from an EMBL/GenBank/DDBJ whole genome shotgun (WGS) entry which is preliminary data.</text>
</comment>